<evidence type="ECO:0000259" key="2">
    <source>
        <dbReference type="Pfam" id="PF08241"/>
    </source>
</evidence>
<evidence type="ECO:0000313" key="3">
    <source>
        <dbReference type="EMBL" id="BBP43920.1"/>
    </source>
</evidence>
<keyword evidence="4" id="KW-1185">Reference proteome</keyword>
<dbReference type="EMBL" id="AP021888">
    <property type="protein sequence ID" value="BBP43920.1"/>
    <property type="molecule type" value="Genomic_DNA"/>
</dbReference>
<dbReference type="KEGG" id="tzo:THMIRHAT_16660"/>
<gene>
    <name evidence="3" type="ORF">THMIRHAT_16660</name>
</gene>
<accession>A0A6F8PPJ9</accession>
<protein>
    <submittedName>
        <fullName evidence="3">SAM-dependent methyltransferase</fullName>
    </submittedName>
</protein>
<keyword evidence="3" id="KW-0808">Transferase</keyword>
<dbReference type="Pfam" id="PF08241">
    <property type="entry name" value="Methyltransf_11"/>
    <property type="match status" value="1"/>
</dbReference>
<dbReference type="Proteomes" id="UP000501466">
    <property type="component" value="Chromosome"/>
</dbReference>
<dbReference type="GO" id="GO:0032259">
    <property type="term" value="P:methylation"/>
    <property type="evidence" value="ECO:0007669"/>
    <property type="project" value="UniProtKB-KW"/>
</dbReference>
<dbReference type="Gene3D" id="3.40.50.150">
    <property type="entry name" value="Vaccinia Virus protein VP39"/>
    <property type="match status" value="1"/>
</dbReference>
<proteinExistence type="predicted"/>
<dbReference type="AlphaFoldDB" id="A0A6F8PPJ9"/>
<dbReference type="InterPro" id="IPR029063">
    <property type="entry name" value="SAM-dependent_MTases_sf"/>
</dbReference>
<evidence type="ECO:0000256" key="1">
    <source>
        <dbReference type="SAM" id="MobiDB-lite"/>
    </source>
</evidence>
<reference evidence="4" key="1">
    <citation type="submission" date="2019-11" db="EMBL/GenBank/DDBJ databases">
        <title>Isolation and characterization of two novel species in the genus Thiomicrorhabdus.</title>
        <authorList>
            <person name="Mochizuki J."/>
            <person name="Kojima H."/>
            <person name="Fukui M."/>
        </authorList>
    </citation>
    <scope>NUCLEOTIDE SEQUENCE [LARGE SCALE GENOMIC DNA]</scope>
    <source>
        <strain evidence="4">AkT22</strain>
    </source>
</reference>
<evidence type="ECO:0000313" key="4">
    <source>
        <dbReference type="Proteomes" id="UP000501466"/>
    </source>
</evidence>
<name>A0A6F8PPJ9_9GAMM</name>
<keyword evidence="3" id="KW-0489">Methyltransferase</keyword>
<dbReference type="GO" id="GO:0008757">
    <property type="term" value="F:S-adenosylmethionine-dependent methyltransferase activity"/>
    <property type="evidence" value="ECO:0007669"/>
    <property type="project" value="InterPro"/>
</dbReference>
<organism evidence="3 4">
    <name type="scientific">Thiosulfativibrio zosterae</name>
    <dbReference type="NCBI Taxonomy" id="2675053"/>
    <lineage>
        <taxon>Bacteria</taxon>
        <taxon>Pseudomonadati</taxon>
        <taxon>Pseudomonadota</taxon>
        <taxon>Gammaproteobacteria</taxon>
        <taxon>Thiotrichales</taxon>
        <taxon>Piscirickettsiaceae</taxon>
        <taxon>Thiosulfativibrio</taxon>
    </lineage>
</organism>
<feature type="domain" description="Methyltransferase type 11" evidence="2">
    <location>
        <begin position="66"/>
        <end position="116"/>
    </location>
</feature>
<feature type="region of interest" description="Disordered" evidence="1">
    <location>
        <begin position="233"/>
        <end position="252"/>
    </location>
</feature>
<dbReference type="InterPro" id="IPR013216">
    <property type="entry name" value="Methyltransf_11"/>
</dbReference>
<sequence length="252" mass="28382">MRLYQTETCQGLLRDEKSLIDFALRKSFGLYVLQIGLTSWRPLLDSCRLTQKILVDDSIVEDFFDAYIVADLNYLPIRNDSVDMVFLPHTLETVEDPYHLLRQIDDLLIAEGKVLITGFNPIGCAVFMQKVGQNRAMFKQANLISPARIVDWLRLLGYDIEWIGFSATTCLANSKPSGKIARRFGQAMSFVGLETGNVYAIMAKKRISSPTPVGLNWKLSDWMRVRKVGKSVSAASRQEPAAPMKNAKMKKG</sequence>
<dbReference type="SUPFAM" id="SSF53335">
    <property type="entry name" value="S-adenosyl-L-methionine-dependent methyltransferases"/>
    <property type="match status" value="1"/>
</dbReference>